<dbReference type="Gene3D" id="3.30.70.580">
    <property type="entry name" value="Pseudouridine synthase I, catalytic domain, N-terminal subdomain"/>
    <property type="match status" value="1"/>
</dbReference>
<comment type="caution">
    <text evidence="4">Lacks conserved residue(s) required for the propagation of feature annotation.</text>
</comment>
<feature type="active site" description="Nucleophile" evidence="4 5">
    <location>
        <position position="58"/>
    </location>
</feature>
<comment type="similarity">
    <text evidence="1 4 7">Belongs to the tRNA pseudouridine synthase TruA family.</text>
</comment>
<organism evidence="9 10">
    <name type="scientific">Treponema peruense</name>
    <dbReference type="NCBI Taxonomy" id="2787628"/>
    <lineage>
        <taxon>Bacteria</taxon>
        <taxon>Pseudomonadati</taxon>
        <taxon>Spirochaetota</taxon>
        <taxon>Spirochaetia</taxon>
        <taxon>Spirochaetales</taxon>
        <taxon>Treponemataceae</taxon>
        <taxon>Treponema</taxon>
    </lineage>
</organism>
<keyword evidence="3 4" id="KW-0413">Isomerase</keyword>
<evidence type="ECO:0000256" key="5">
    <source>
        <dbReference type="PIRSR" id="PIRSR001430-1"/>
    </source>
</evidence>
<dbReference type="SUPFAM" id="SSF55120">
    <property type="entry name" value="Pseudouridine synthase"/>
    <property type="match status" value="1"/>
</dbReference>
<dbReference type="GO" id="GO:0003723">
    <property type="term" value="F:RNA binding"/>
    <property type="evidence" value="ECO:0007669"/>
    <property type="project" value="InterPro"/>
</dbReference>
<feature type="domain" description="Pseudouridine synthase I TruA alpha/beta" evidence="8">
    <location>
        <begin position="9"/>
        <end position="110"/>
    </location>
</feature>
<dbReference type="KEGG" id="tper:IWA51_07490"/>
<gene>
    <name evidence="4 9" type="primary">truA</name>
    <name evidence="9" type="ORF">IWA51_07490</name>
</gene>
<dbReference type="PIRSF" id="PIRSF001430">
    <property type="entry name" value="tRNA_psdUrid_synth"/>
    <property type="match status" value="1"/>
</dbReference>
<evidence type="ECO:0000256" key="6">
    <source>
        <dbReference type="PIRSR" id="PIRSR001430-2"/>
    </source>
</evidence>
<dbReference type="CDD" id="cd02570">
    <property type="entry name" value="PseudoU_synth_EcTruA"/>
    <property type="match status" value="1"/>
</dbReference>
<keyword evidence="10" id="KW-1185">Reference proteome</keyword>
<evidence type="ECO:0000256" key="7">
    <source>
        <dbReference type="RuleBase" id="RU003792"/>
    </source>
</evidence>
<dbReference type="PANTHER" id="PTHR11142:SF0">
    <property type="entry name" value="TRNA PSEUDOURIDINE SYNTHASE-LIKE 1"/>
    <property type="match status" value="1"/>
</dbReference>
<dbReference type="RefSeq" id="WP_198441973.1">
    <property type="nucleotide sequence ID" value="NZ_CBCSHE010000001.1"/>
</dbReference>
<comment type="function">
    <text evidence="4">Formation of pseudouridine at positions 38, 39 and 40 in the anticodon stem and loop of transfer RNAs.</text>
</comment>
<dbReference type="GO" id="GO:0160147">
    <property type="term" value="F:tRNA pseudouridine(38-40) synthase activity"/>
    <property type="evidence" value="ECO:0007669"/>
    <property type="project" value="UniProtKB-EC"/>
</dbReference>
<dbReference type="NCBIfam" id="TIGR00071">
    <property type="entry name" value="hisT_truA"/>
    <property type="match status" value="1"/>
</dbReference>
<dbReference type="HAMAP" id="MF_00171">
    <property type="entry name" value="TruA"/>
    <property type="match status" value="1"/>
</dbReference>
<sequence>MANILLTISYDGTDFCGWQRQDKSAGGKPVRTVQGEIETALEKMFRTKINLYGSGRTDSGVHATAQAANFTSPVESIPPKNYVRALNGFLPRDIRIMQAAEVPESFNSRFSATSRTYRYFIQAGTVPQARDSRYVWCIPNRPDANALNSMCACLSGETDCATFSAAGDQSISTRRYIDRARFFYEKEDLLVFEIEANAFLWKMVRSLTGTLIQCEQKGLGAQDFRNILESCDRSKAGMTAPPDGLFLWKISFDGTRRHS</sequence>
<dbReference type="PANTHER" id="PTHR11142">
    <property type="entry name" value="PSEUDOURIDYLATE SYNTHASE"/>
    <property type="match status" value="1"/>
</dbReference>
<evidence type="ECO:0000256" key="3">
    <source>
        <dbReference type="ARBA" id="ARBA00023235"/>
    </source>
</evidence>
<dbReference type="InterPro" id="IPR001406">
    <property type="entry name" value="PsdUridine_synth_TruA"/>
</dbReference>
<evidence type="ECO:0000256" key="2">
    <source>
        <dbReference type="ARBA" id="ARBA00022694"/>
    </source>
</evidence>
<evidence type="ECO:0000313" key="9">
    <source>
        <dbReference type="EMBL" id="QQA00123.1"/>
    </source>
</evidence>
<dbReference type="InterPro" id="IPR020094">
    <property type="entry name" value="TruA/RsuA/RluB/E/F_N"/>
</dbReference>
<dbReference type="Gene3D" id="3.30.70.660">
    <property type="entry name" value="Pseudouridine synthase I, catalytic domain, C-terminal subdomain"/>
    <property type="match status" value="1"/>
</dbReference>
<evidence type="ECO:0000256" key="1">
    <source>
        <dbReference type="ARBA" id="ARBA00009375"/>
    </source>
</evidence>
<dbReference type="Proteomes" id="UP000595224">
    <property type="component" value="Chromosome"/>
</dbReference>
<comment type="catalytic activity">
    <reaction evidence="4 7">
        <text>uridine(38/39/40) in tRNA = pseudouridine(38/39/40) in tRNA</text>
        <dbReference type="Rhea" id="RHEA:22376"/>
        <dbReference type="Rhea" id="RHEA-COMP:10085"/>
        <dbReference type="Rhea" id="RHEA-COMP:10087"/>
        <dbReference type="ChEBI" id="CHEBI:65314"/>
        <dbReference type="ChEBI" id="CHEBI:65315"/>
        <dbReference type="EC" id="5.4.99.12"/>
    </reaction>
</comment>
<dbReference type="FunFam" id="3.30.70.580:FF:000001">
    <property type="entry name" value="tRNA pseudouridine synthase A"/>
    <property type="match status" value="1"/>
</dbReference>
<dbReference type="EMBL" id="CP064936">
    <property type="protein sequence ID" value="QQA00123.1"/>
    <property type="molecule type" value="Genomic_DNA"/>
</dbReference>
<keyword evidence="2 4" id="KW-0819">tRNA processing</keyword>
<evidence type="ECO:0000313" key="10">
    <source>
        <dbReference type="Proteomes" id="UP000595224"/>
    </source>
</evidence>
<dbReference type="EC" id="5.4.99.12" evidence="4"/>
<dbReference type="InterPro" id="IPR020095">
    <property type="entry name" value="PsdUridine_synth_TruA_C"/>
</dbReference>
<comment type="subunit">
    <text evidence="4">Homodimer.</text>
</comment>
<name>A0A7T3RBM3_9SPIR</name>
<feature type="domain" description="Pseudouridine synthase I TruA alpha/beta" evidence="8">
    <location>
        <begin position="151"/>
        <end position="253"/>
    </location>
</feature>
<dbReference type="InterPro" id="IPR020103">
    <property type="entry name" value="PsdUridine_synth_cat_dom_sf"/>
</dbReference>
<dbReference type="InterPro" id="IPR020097">
    <property type="entry name" value="PsdUridine_synth_TruA_a/b_dom"/>
</dbReference>
<evidence type="ECO:0000256" key="4">
    <source>
        <dbReference type="HAMAP-Rule" id="MF_00171"/>
    </source>
</evidence>
<dbReference type="AlphaFoldDB" id="A0A7T3RBM3"/>
<dbReference type="GO" id="GO:0031119">
    <property type="term" value="P:tRNA pseudouridine synthesis"/>
    <property type="evidence" value="ECO:0007669"/>
    <property type="project" value="UniProtKB-UniRule"/>
</dbReference>
<proteinExistence type="inferred from homology"/>
<dbReference type="Pfam" id="PF01416">
    <property type="entry name" value="PseudoU_synth_1"/>
    <property type="match status" value="2"/>
</dbReference>
<reference evidence="9 10" key="1">
    <citation type="submission" date="2020-11" db="EMBL/GenBank/DDBJ databases">
        <title>Treponema Peruensis nv. sp., first commensal Treponema isolated from human feces.</title>
        <authorList>
            <person name="Belkhou C."/>
            <person name="Raes J."/>
        </authorList>
    </citation>
    <scope>NUCLEOTIDE SEQUENCE [LARGE SCALE GENOMIC DNA]</scope>
    <source>
        <strain evidence="9 10">RCC2812</strain>
    </source>
</reference>
<feature type="binding site" evidence="4 6">
    <location>
        <position position="117"/>
    </location>
    <ligand>
        <name>substrate</name>
    </ligand>
</feature>
<evidence type="ECO:0000259" key="8">
    <source>
        <dbReference type="Pfam" id="PF01416"/>
    </source>
</evidence>
<accession>A0A7T3RBM3</accession>
<protein>
    <recommendedName>
        <fullName evidence="4">tRNA pseudouridine synthase A</fullName>
        <ecNumber evidence="4">5.4.99.12</ecNumber>
    </recommendedName>
    <alternativeName>
        <fullName evidence="4">tRNA pseudouridine(38-40) synthase</fullName>
    </alternativeName>
    <alternativeName>
        <fullName evidence="4">tRNA pseudouridylate synthase I</fullName>
    </alternativeName>
    <alternativeName>
        <fullName evidence="4">tRNA-uridine isomerase I</fullName>
    </alternativeName>
</protein>